<dbReference type="GO" id="GO:0005829">
    <property type="term" value="C:cytosol"/>
    <property type="evidence" value="ECO:0007669"/>
    <property type="project" value="TreeGrafter"/>
</dbReference>
<dbReference type="OrthoDB" id="102473at2"/>
<reference evidence="2 3" key="1">
    <citation type="journal article" date="2018" name="J. Microbiol.">
        <title>Baekduia soli gen. nov., sp. nov., a novel bacterium isolated from the soil of Baekdu Mountain and proposal of a novel family name, Baekduiaceae fam. nov.</title>
        <authorList>
            <person name="An D.S."/>
            <person name="Siddiqi M.Z."/>
            <person name="Kim K.H."/>
            <person name="Yu H.S."/>
            <person name="Im W.T."/>
        </authorList>
    </citation>
    <scope>NUCLEOTIDE SEQUENCE [LARGE SCALE GENOMIC DNA]</scope>
    <source>
        <strain evidence="2 3">BR7-21</strain>
    </source>
</reference>
<dbReference type="InterPro" id="IPR003692">
    <property type="entry name" value="Hydantoinase_B"/>
</dbReference>
<gene>
    <name evidence="2" type="ORF">FSW04_06425</name>
</gene>
<keyword evidence="3" id="KW-1185">Reference proteome</keyword>
<accession>A0A5B8U2S0</accession>
<dbReference type="Pfam" id="PF02538">
    <property type="entry name" value="Hydantoinase_B"/>
    <property type="match status" value="1"/>
</dbReference>
<dbReference type="KEGG" id="bsol:FSW04_06425"/>
<evidence type="ECO:0000313" key="2">
    <source>
        <dbReference type="EMBL" id="QEC47260.1"/>
    </source>
</evidence>
<dbReference type="AlphaFoldDB" id="A0A5B8U2S0"/>
<dbReference type="InterPro" id="IPR045079">
    <property type="entry name" value="Oxoprolinase-like"/>
</dbReference>
<protein>
    <recommendedName>
        <fullName evidence="1">Hydantoinase B/oxoprolinase domain-containing protein</fullName>
    </recommendedName>
</protein>
<name>A0A5B8U2S0_9ACTN</name>
<organism evidence="2 3">
    <name type="scientific">Baekduia soli</name>
    <dbReference type="NCBI Taxonomy" id="496014"/>
    <lineage>
        <taxon>Bacteria</taxon>
        <taxon>Bacillati</taxon>
        <taxon>Actinomycetota</taxon>
        <taxon>Thermoleophilia</taxon>
        <taxon>Solirubrobacterales</taxon>
        <taxon>Baekduiaceae</taxon>
        <taxon>Baekduia</taxon>
    </lineage>
</organism>
<dbReference type="GO" id="GO:0017168">
    <property type="term" value="F:5-oxoprolinase (ATP-hydrolyzing) activity"/>
    <property type="evidence" value="ECO:0007669"/>
    <property type="project" value="TreeGrafter"/>
</dbReference>
<dbReference type="RefSeq" id="WP_146917510.1">
    <property type="nucleotide sequence ID" value="NZ_CP042430.1"/>
</dbReference>
<evidence type="ECO:0000313" key="3">
    <source>
        <dbReference type="Proteomes" id="UP000321805"/>
    </source>
</evidence>
<sequence length="762" mass="81208">MTTADAALPAVREPGFWDGVAHAYIPAGDLRVPAAVPTCDAAADDVDPVTREVVRYALMNANLDHSALIQRLCVSPVTMLTRDYQTSILTEVGDLVFLGPNLQYFSNSHALAIKWTLEHRAEAVGIADGDMFLSNDPWVGAPHQPDTALLTPVFVDGGLFCWVANTLHYSDVGGSTPGSFCIDAADTWSEPASWPPIKIAESGRLRDDVIGAFARQSRLPSALHMDLRAAVAGSETTRARILALVDRYGAGVLKTVMRDTMDAAEALFVQRLSSVPDGTWSHRGFAEGAVPGDHEVYAYQLNLHKRGDRLIVDNRGTDPQTGSINITYAALSGAVLAAITQSMTADLSGAYGGVYRRVEFRPEPGLLNCADHPAAVSPSGMLTTELTLNIAITVVAKMLSCGDEAARALVVGPSLPHFYGTIQGGADLTGAPFIFPNTDGMMGALGGMPTRDGVDAGGHFWIPEGIGNNVEDVEAQFPLLILHRRLLPGGADGAGRRRGGLGFVEATTPWREAVYQMAISMNESFAKGMGLVGANPGSRAATTVKLKTDVFDRMAGSEVGTRLADLEGDTHPLDSKPPAFLMASGDVVEWVSPTAAGWGDPIRRDPQAVLDDHRAGLVTAQDAGRVYGVVLEDDGAAVDVAATERARTAVRRRRLGGEEPRDEVAAPAAAMRVGDLLHVVDGRWWCNGADLGAAGENWKARARVIEGPARAFAAEFEVSDPVDVAMADRMVLREYVCPVTGLRIDMELARRGEPPLQDVRLD</sequence>
<dbReference type="Pfam" id="PF08882">
    <property type="entry name" value="Acetone_carb_G"/>
    <property type="match status" value="1"/>
</dbReference>
<dbReference type="GO" id="GO:0006749">
    <property type="term" value="P:glutathione metabolic process"/>
    <property type="evidence" value="ECO:0007669"/>
    <property type="project" value="TreeGrafter"/>
</dbReference>
<dbReference type="EMBL" id="CP042430">
    <property type="protein sequence ID" value="QEC47260.1"/>
    <property type="molecule type" value="Genomic_DNA"/>
</dbReference>
<dbReference type="InterPro" id="IPR016750">
    <property type="entry name" value="Aceto_COase_bsu/gsu"/>
</dbReference>
<feature type="domain" description="Hydantoinase B/oxoprolinase" evidence="1">
    <location>
        <begin position="47"/>
        <end position="601"/>
    </location>
</feature>
<dbReference type="PANTHER" id="PTHR11365">
    <property type="entry name" value="5-OXOPROLINASE RELATED"/>
    <property type="match status" value="1"/>
</dbReference>
<dbReference type="PANTHER" id="PTHR11365:SF23">
    <property type="entry name" value="HYPOTHETICAL 5-OXOPROLINASE (EUROFUNG)-RELATED"/>
    <property type="match status" value="1"/>
</dbReference>
<evidence type="ECO:0000259" key="1">
    <source>
        <dbReference type="Pfam" id="PF02538"/>
    </source>
</evidence>
<dbReference type="Proteomes" id="UP000321805">
    <property type="component" value="Chromosome"/>
</dbReference>
<proteinExistence type="predicted"/>